<proteinExistence type="predicted"/>
<evidence type="ECO:0000313" key="1">
    <source>
        <dbReference type="EMBL" id="KPV54349.1"/>
    </source>
</evidence>
<sequence>MSTKALDVHLSDGKLGRVDVLEPTDLSLYGATGKAPLGDGTNKLDASWLPDLDGTMAAVIGLPDPQYDSGWVNFTAGNELVLAHGLGTQPVLVFITYRDNYSSTIEKHLAVTNYPVGVWRQRFTTSHILLYTSWSYVAHDDNGNGLTVAPIRVRAWRSGPVSGGAIGNLVVKESDGTPSVANVTEIQVPSTWLTDLGGGKVRLTASGGGGGGSPISVSEQDGGPSIAEVVSLIFPNDSLTDLGGGVVQIDLASAGSGSGSGSGAFVAHASPTPNPDGAITTFTLPTPARPGSMVVGIKSSGETRYRLLDTTDYSENAYGPNAALFVTPTTSPAPYAGYGSTGDPASFTDANSGTGCGWNYYGNVYISFDLTTPKTIGRATTMAMTSGGWSGPQHVRWEYSDDASVWSEAASLVADADGDGHVASYTWATVGAHRYWRLYVIDSWVGGGGYTLAMREITLHEVNDTSGGFSLSSAPLSTDTLMVMYQEPGGSGGSGSAGDGTGGMLTLFSAFY</sequence>
<evidence type="ECO:0000313" key="2">
    <source>
        <dbReference type="Proteomes" id="UP000050509"/>
    </source>
</evidence>
<accession>A0A0N8PT26</accession>
<gene>
    <name evidence="1" type="ORF">SE17_04330</name>
</gene>
<protein>
    <recommendedName>
        <fullName evidence="3">F5/8 type C domain-containing protein</fullName>
    </recommendedName>
</protein>
<name>A0A0N8PT26_9CHLR</name>
<dbReference type="Proteomes" id="UP000050509">
    <property type="component" value="Unassembled WGS sequence"/>
</dbReference>
<comment type="caution">
    <text evidence="1">The sequence shown here is derived from an EMBL/GenBank/DDBJ whole genome shotgun (WGS) entry which is preliminary data.</text>
</comment>
<dbReference type="AlphaFoldDB" id="A0A0N8PT26"/>
<evidence type="ECO:0008006" key="3">
    <source>
        <dbReference type="Google" id="ProtNLM"/>
    </source>
</evidence>
<organism evidence="1 2">
    <name type="scientific">Kouleothrix aurantiaca</name>
    <dbReference type="NCBI Taxonomy" id="186479"/>
    <lineage>
        <taxon>Bacteria</taxon>
        <taxon>Bacillati</taxon>
        <taxon>Chloroflexota</taxon>
        <taxon>Chloroflexia</taxon>
        <taxon>Chloroflexales</taxon>
        <taxon>Roseiflexineae</taxon>
        <taxon>Roseiflexaceae</taxon>
        <taxon>Kouleothrix</taxon>
    </lineage>
</organism>
<dbReference type="Gene3D" id="2.60.120.260">
    <property type="entry name" value="Galactose-binding domain-like"/>
    <property type="match status" value="1"/>
</dbReference>
<reference evidence="1 2" key="1">
    <citation type="submission" date="2015-09" db="EMBL/GenBank/DDBJ databases">
        <title>Draft genome sequence of Kouleothrix aurantiaca JCM 19913.</title>
        <authorList>
            <person name="Hemp J."/>
        </authorList>
    </citation>
    <scope>NUCLEOTIDE SEQUENCE [LARGE SCALE GENOMIC DNA]</scope>
    <source>
        <strain evidence="1 2">COM-B</strain>
    </source>
</reference>
<keyword evidence="2" id="KW-1185">Reference proteome</keyword>
<dbReference type="EMBL" id="LJCR01000071">
    <property type="protein sequence ID" value="KPV54349.1"/>
    <property type="molecule type" value="Genomic_DNA"/>
</dbReference>